<evidence type="ECO:0000313" key="7">
    <source>
        <dbReference type="Proteomes" id="UP001059295"/>
    </source>
</evidence>
<dbReference type="EC" id="2.7.7.7" evidence="6"/>
<dbReference type="InterPro" id="IPR027417">
    <property type="entry name" value="P-loop_NTPase"/>
</dbReference>
<dbReference type="Gene3D" id="1.20.272.10">
    <property type="match status" value="1"/>
</dbReference>
<keyword evidence="1 6" id="KW-0808">Transferase</keyword>
<dbReference type="Gene3D" id="3.40.50.300">
    <property type="entry name" value="P-loop containing nucleotide triphosphate hydrolases"/>
    <property type="match status" value="1"/>
</dbReference>
<keyword evidence="4" id="KW-0239">DNA-directed DNA polymerase</keyword>
<keyword evidence="7" id="KW-1185">Reference proteome</keyword>
<dbReference type="Gene3D" id="1.10.8.60">
    <property type="match status" value="1"/>
</dbReference>
<evidence type="ECO:0000256" key="2">
    <source>
        <dbReference type="ARBA" id="ARBA00022695"/>
    </source>
</evidence>
<dbReference type="PANTHER" id="PTHR34388">
    <property type="entry name" value="DNA POLYMERASE III SUBUNIT DELTA"/>
    <property type="match status" value="1"/>
</dbReference>
<dbReference type="RefSeq" id="WP_232423209.1">
    <property type="nucleotide sequence ID" value="NZ_CAPH01000017.1"/>
</dbReference>
<dbReference type="InterPro" id="IPR010372">
    <property type="entry name" value="DNA_pol3_delta_N"/>
</dbReference>
<evidence type="ECO:0000256" key="4">
    <source>
        <dbReference type="ARBA" id="ARBA00022932"/>
    </source>
</evidence>
<evidence type="ECO:0000259" key="5">
    <source>
        <dbReference type="Pfam" id="PF06144"/>
    </source>
</evidence>
<reference evidence="6" key="1">
    <citation type="journal article" date="2022" name="Cell">
        <title>Design, construction, and in vivo augmentation of a complex gut microbiome.</title>
        <authorList>
            <person name="Cheng A.G."/>
            <person name="Ho P.Y."/>
            <person name="Aranda-Diaz A."/>
            <person name="Jain S."/>
            <person name="Yu F.B."/>
            <person name="Meng X."/>
            <person name="Wang M."/>
            <person name="Iakiviak M."/>
            <person name="Nagashima K."/>
            <person name="Zhao A."/>
            <person name="Murugkar P."/>
            <person name="Patil A."/>
            <person name="Atabakhsh K."/>
            <person name="Weakley A."/>
            <person name="Yan J."/>
            <person name="Brumbaugh A.R."/>
            <person name="Higginbottom S."/>
            <person name="Dimas A."/>
            <person name="Shiver A.L."/>
            <person name="Deutschbauer A."/>
            <person name="Neff N."/>
            <person name="Sonnenburg J.L."/>
            <person name="Huang K.C."/>
            <person name="Fischbach M.A."/>
        </authorList>
    </citation>
    <scope>NUCLEOTIDE SEQUENCE</scope>
    <source>
        <strain evidence="6">AP11</strain>
    </source>
</reference>
<keyword evidence="3" id="KW-0235">DNA replication</keyword>
<dbReference type="GO" id="GO:0003887">
    <property type="term" value="F:DNA-directed DNA polymerase activity"/>
    <property type="evidence" value="ECO:0007669"/>
    <property type="project" value="UniProtKB-EC"/>
</dbReference>
<protein>
    <submittedName>
        <fullName evidence="6">DNA polymerase III subunit delta</fullName>
        <ecNumber evidence="6">2.7.7.7</ecNumber>
    </submittedName>
</protein>
<gene>
    <name evidence="6" type="primary">holA</name>
    <name evidence="6" type="ORF">NQ491_05300</name>
</gene>
<dbReference type="PANTHER" id="PTHR34388:SF1">
    <property type="entry name" value="DNA POLYMERASE III SUBUNIT DELTA"/>
    <property type="match status" value="1"/>
</dbReference>
<accession>A0ABY5V3K9</accession>
<evidence type="ECO:0000313" key="6">
    <source>
        <dbReference type="EMBL" id="UWN58189.1"/>
    </source>
</evidence>
<dbReference type="GeneID" id="82891128"/>
<organism evidence="6 7">
    <name type="scientific">Alistipes ihumii AP11</name>
    <dbReference type="NCBI Taxonomy" id="1211813"/>
    <lineage>
        <taxon>Bacteria</taxon>
        <taxon>Pseudomonadati</taxon>
        <taxon>Bacteroidota</taxon>
        <taxon>Bacteroidia</taxon>
        <taxon>Bacteroidales</taxon>
        <taxon>Rikenellaceae</taxon>
        <taxon>Alistipes</taxon>
    </lineage>
</organism>
<keyword evidence="2 6" id="KW-0548">Nucleotidyltransferase</keyword>
<proteinExistence type="predicted"/>
<feature type="domain" description="DNA polymerase III delta N-terminal" evidence="5">
    <location>
        <begin position="38"/>
        <end position="152"/>
    </location>
</feature>
<dbReference type="SUPFAM" id="SSF52540">
    <property type="entry name" value="P-loop containing nucleoside triphosphate hydrolases"/>
    <property type="match status" value="1"/>
</dbReference>
<dbReference type="InterPro" id="IPR005790">
    <property type="entry name" value="DNA_polIII_delta"/>
</dbReference>
<dbReference type="Proteomes" id="UP001059295">
    <property type="component" value="Chromosome"/>
</dbReference>
<dbReference type="Pfam" id="PF06144">
    <property type="entry name" value="DNA_pol3_delta"/>
    <property type="match status" value="1"/>
</dbReference>
<dbReference type="NCBIfam" id="TIGR01128">
    <property type="entry name" value="holA"/>
    <property type="match status" value="1"/>
</dbReference>
<sequence>MQTILSMAKSGKKTFRESAADYAALAARIAERRFEPLYLLMGDEPYFIDSLTARLADAILPPDERAFNQTVVYGKDTDAGAVINLCRQMPMTGTRQVVIVREAQSLRRLEQLSLYTASPCATTILVLCHKERNMDKRSQLYKQIAGRGVVFESVRPRDYEIAGWLAEYIRSRNCTIDAKSVSMLVDHLGADIAKIANEIDKLMTFLPEGTSRITAEHIEQNIGISKDFNNFELTRALSEKDMARALRIADHFARNPKENPLLVTLGTLFTHFQRIFIVNYQRWLCRRKGTPMPPDAELARMLKLSSAFFLKEYQQAASLYPNSRVFAIMGLIREYDLKSKGIDSGQATDGELLKELLLKIFVLR</sequence>
<dbReference type="EMBL" id="CP102294">
    <property type="protein sequence ID" value="UWN58189.1"/>
    <property type="molecule type" value="Genomic_DNA"/>
</dbReference>
<evidence type="ECO:0000256" key="3">
    <source>
        <dbReference type="ARBA" id="ARBA00022705"/>
    </source>
</evidence>
<name>A0ABY5V3K9_9BACT</name>
<evidence type="ECO:0000256" key="1">
    <source>
        <dbReference type="ARBA" id="ARBA00022679"/>
    </source>
</evidence>